<feature type="region of interest" description="Disordered" evidence="1">
    <location>
        <begin position="111"/>
        <end position="147"/>
    </location>
</feature>
<sequence length="199" mass="22409">MTREEWTRVEDLIFQDSTPSQNSVGSSPNVSFFTRLAPNLIPSRAKLSADAASSLRLLDSMLTLRSSKGAESASNVRQHPGQKDIFIPRYYKLDQKPQQPDGQQNRDKIIKSHGNRQNPSGPLGCVEKRSRARVSSMERESGEEGDIPTRTDPILRWSRVLKNRVFHSGPLLTCHVGNLTAIRTQLKSLSPCWQLCERQ</sequence>
<gene>
    <name evidence="2" type="ORF">CRG98_038573</name>
</gene>
<dbReference type="EMBL" id="PGOL01003458">
    <property type="protein sequence ID" value="PKI41045.1"/>
    <property type="molecule type" value="Genomic_DNA"/>
</dbReference>
<evidence type="ECO:0000313" key="3">
    <source>
        <dbReference type="Proteomes" id="UP000233551"/>
    </source>
</evidence>
<accession>A0A2I0IAL7</accession>
<comment type="caution">
    <text evidence="2">The sequence shown here is derived from an EMBL/GenBank/DDBJ whole genome shotgun (WGS) entry which is preliminary data.</text>
</comment>
<organism evidence="2 3">
    <name type="scientific">Punica granatum</name>
    <name type="common">Pomegranate</name>
    <dbReference type="NCBI Taxonomy" id="22663"/>
    <lineage>
        <taxon>Eukaryota</taxon>
        <taxon>Viridiplantae</taxon>
        <taxon>Streptophyta</taxon>
        <taxon>Embryophyta</taxon>
        <taxon>Tracheophyta</taxon>
        <taxon>Spermatophyta</taxon>
        <taxon>Magnoliopsida</taxon>
        <taxon>eudicotyledons</taxon>
        <taxon>Gunneridae</taxon>
        <taxon>Pentapetalae</taxon>
        <taxon>rosids</taxon>
        <taxon>malvids</taxon>
        <taxon>Myrtales</taxon>
        <taxon>Lythraceae</taxon>
        <taxon>Punica</taxon>
    </lineage>
</organism>
<reference evidence="2 3" key="1">
    <citation type="submission" date="2017-11" db="EMBL/GenBank/DDBJ databases">
        <title>De-novo sequencing of pomegranate (Punica granatum L.) genome.</title>
        <authorList>
            <person name="Akparov Z."/>
            <person name="Amiraslanov A."/>
            <person name="Hajiyeva S."/>
            <person name="Abbasov M."/>
            <person name="Kaur K."/>
            <person name="Hamwieh A."/>
            <person name="Solovyev V."/>
            <person name="Salamov A."/>
            <person name="Braich B."/>
            <person name="Kosarev P."/>
            <person name="Mahmoud A."/>
            <person name="Hajiyev E."/>
            <person name="Babayeva S."/>
            <person name="Izzatullayeva V."/>
            <person name="Mammadov A."/>
            <person name="Mammadov A."/>
            <person name="Sharifova S."/>
            <person name="Ojaghi J."/>
            <person name="Eynullazada K."/>
            <person name="Bayramov B."/>
            <person name="Abdulazimova A."/>
            <person name="Shahmuradov I."/>
        </authorList>
    </citation>
    <scope>NUCLEOTIDE SEQUENCE [LARGE SCALE GENOMIC DNA]</scope>
    <source>
        <strain evidence="3">cv. AG2017</strain>
        <tissue evidence="2">Leaf</tissue>
    </source>
</reference>
<evidence type="ECO:0000256" key="1">
    <source>
        <dbReference type="SAM" id="MobiDB-lite"/>
    </source>
</evidence>
<dbReference type="Proteomes" id="UP000233551">
    <property type="component" value="Unassembled WGS sequence"/>
</dbReference>
<keyword evidence="3" id="KW-1185">Reference proteome</keyword>
<proteinExistence type="predicted"/>
<protein>
    <submittedName>
        <fullName evidence="2">Uncharacterized protein</fullName>
    </submittedName>
</protein>
<name>A0A2I0IAL7_PUNGR</name>
<dbReference type="AlphaFoldDB" id="A0A2I0IAL7"/>
<evidence type="ECO:0000313" key="2">
    <source>
        <dbReference type="EMBL" id="PKI41045.1"/>
    </source>
</evidence>